<proteinExistence type="inferred from homology"/>
<organism evidence="16 17">
    <name type="scientific">Sphingomonas taxi</name>
    <dbReference type="NCBI Taxonomy" id="1549858"/>
    <lineage>
        <taxon>Bacteria</taxon>
        <taxon>Pseudomonadati</taxon>
        <taxon>Pseudomonadota</taxon>
        <taxon>Alphaproteobacteria</taxon>
        <taxon>Sphingomonadales</taxon>
        <taxon>Sphingomonadaceae</taxon>
        <taxon>Sphingomonas</taxon>
    </lineage>
</organism>
<evidence type="ECO:0000256" key="5">
    <source>
        <dbReference type="ARBA" id="ARBA00022723"/>
    </source>
</evidence>
<evidence type="ECO:0000256" key="8">
    <source>
        <dbReference type="ARBA" id="ARBA00023004"/>
    </source>
</evidence>
<keyword evidence="9 13" id="KW-0411">Iron-sulfur</keyword>
<feature type="binding site" evidence="13">
    <location>
        <position position="558"/>
    </location>
    <ligand>
        <name>[4Fe-4S] cluster</name>
        <dbReference type="ChEBI" id="CHEBI:49883"/>
        <note>4Fe-4S-S-AdoMet</note>
    </ligand>
</feature>
<feature type="compositionally biased region" description="Basic and acidic residues" evidence="14">
    <location>
        <begin position="85"/>
        <end position="94"/>
    </location>
</feature>
<dbReference type="EMBL" id="CP009571">
    <property type="protein sequence ID" value="AIT07433.1"/>
    <property type="molecule type" value="Genomic_DNA"/>
</dbReference>
<dbReference type="HAMAP" id="MF_00089">
    <property type="entry name" value="ThiC"/>
    <property type="match status" value="1"/>
</dbReference>
<dbReference type="NCBIfam" id="TIGR00190">
    <property type="entry name" value="thiC"/>
    <property type="match status" value="1"/>
</dbReference>
<feature type="binding site" evidence="13">
    <location>
        <position position="475"/>
    </location>
    <ligand>
        <name>Zn(2+)</name>
        <dbReference type="ChEBI" id="CHEBI:29105"/>
    </ligand>
</feature>
<feature type="domain" description="ThiC-associated" evidence="15">
    <location>
        <begin position="20"/>
        <end position="83"/>
    </location>
</feature>
<dbReference type="FunFam" id="3.20.20.540:FF:000001">
    <property type="entry name" value="Phosphomethylpyrimidine synthase"/>
    <property type="match status" value="1"/>
</dbReference>
<feature type="binding site" evidence="13">
    <location>
        <position position="434"/>
    </location>
    <ligand>
        <name>substrate</name>
    </ligand>
</feature>
<feature type="binding site" evidence="13">
    <location>
        <begin position="368"/>
        <end position="371"/>
    </location>
    <ligand>
        <name>substrate</name>
    </ligand>
</feature>
<dbReference type="SFLD" id="SFLDF00407">
    <property type="entry name" value="phosphomethylpyrimidine_syntha"/>
    <property type="match status" value="1"/>
</dbReference>
<evidence type="ECO:0000256" key="6">
    <source>
        <dbReference type="ARBA" id="ARBA00022833"/>
    </source>
</evidence>
<dbReference type="PANTHER" id="PTHR30557:SF1">
    <property type="entry name" value="PHOSPHOMETHYLPYRIMIDINE SYNTHASE, CHLOROPLASTIC"/>
    <property type="match status" value="1"/>
</dbReference>
<comment type="pathway">
    <text evidence="2 13">Cofactor biosynthesis; thiamine diphosphate biosynthesis.</text>
</comment>
<dbReference type="Proteomes" id="UP000033200">
    <property type="component" value="Chromosome"/>
</dbReference>
<dbReference type="KEGG" id="stax:MC45_14820"/>
<keyword evidence="8 13" id="KW-0408">Iron</keyword>
<gene>
    <name evidence="13" type="primary">thiC</name>
    <name evidence="16" type="ORF">MC45_14820</name>
</gene>
<dbReference type="AlphaFoldDB" id="A0A097EIP5"/>
<dbReference type="eggNOG" id="COG0422">
    <property type="taxonomic scope" value="Bacteria"/>
</dbReference>
<feature type="binding site" evidence="13">
    <location>
        <position position="563"/>
    </location>
    <ligand>
        <name>[4Fe-4S] cluster</name>
        <dbReference type="ChEBI" id="CHEBI:49883"/>
        <note>4Fe-4S-S-AdoMet</note>
    </ligand>
</feature>
<dbReference type="GO" id="GO:0008270">
    <property type="term" value="F:zinc ion binding"/>
    <property type="evidence" value="ECO:0007669"/>
    <property type="project" value="UniProtKB-UniRule"/>
</dbReference>
<evidence type="ECO:0000313" key="16">
    <source>
        <dbReference type="EMBL" id="AIT07433.1"/>
    </source>
</evidence>
<comment type="function">
    <text evidence="1 13">Catalyzes the synthesis of the hydroxymethylpyrimidine phosphate (HMP-P) moiety of thiamine from aminoimidazole ribotide (AIR) in a radical S-adenosyl-L-methionine (SAM)-dependent reaction.</text>
</comment>
<name>A0A097EIP5_9SPHN</name>
<dbReference type="InterPro" id="IPR038521">
    <property type="entry name" value="ThiC/Bza_core_dom"/>
</dbReference>
<dbReference type="GO" id="GO:0070284">
    <property type="term" value="F:phosphomethylpyrimidine synthase activity"/>
    <property type="evidence" value="ECO:0007669"/>
    <property type="project" value="UniProtKB-EC"/>
</dbReference>
<dbReference type="SFLD" id="SFLDG01114">
    <property type="entry name" value="phosphomethylpyrimidine_syntha"/>
    <property type="match status" value="1"/>
</dbReference>
<evidence type="ECO:0000256" key="14">
    <source>
        <dbReference type="SAM" id="MobiDB-lite"/>
    </source>
</evidence>
<dbReference type="EC" id="4.1.99.17" evidence="13"/>
<dbReference type="UniPathway" id="UPA00060"/>
<feature type="binding site" evidence="13">
    <location>
        <begin position="327"/>
        <end position="329"/>
    </location>
    <ligand>
        <name>substrate</name>
    </ligand>
</feature>
<evidence type="ECO:0000256" key="9">
    <source>
        <dbReference type="ARBA" id="ARBA00023014"/>
    </source>
</evidence>
<dbReference type="InterPro" id="IPR037509">
    <property type="entry name" value="ThiC"/>
</dbReference>
<accession>A0A097EIP5</accession>
<feature type="region of interest" description="Disordered" evidence="14">
    <location>
        <begin position="85"/>
        <end position="109"/>
    </location>
</feature>
<dbReference type="SFLD" id="SFLDS00113">
    <property type="entry name" value="Radical_SAM_Phosphomethylpyrim"/>
    <property type="match status" value="1"/>
</dbReference>
<keyword evidence="10 13" id="KW-0456">Lyase</keyword>
<keyword evidence="6 13" id="KW-0862">Zinc</keyword>
<keyword evidence="17" id="KW-1185">Reference proteome</keyword>
<dbReference type="HOGENOM" id="CLU_013181_2_1_5"/>
<evidence type="ECO:0000313" key="17">
    <source>
        <dbReference type="Proteomes" id="UP000033200"/>
    </source>
</evidence>
<keyword evidence="3 13" id="KW-0004">4Fe-4S</keyword>
<feature type="binding site" evidence="13">
    <location>
        <position position="307"/>
    </location>
    <ligand>
        <name>substrate</name>
    </ligand>
</feature>
<feature type="binding site" evidence="13">
    <location>
        <position position="271"/>
    </location>
    <ligand>
        <name>substrate</name>
    </ligand>
</feature>
<evidence type="ECO:0000256" key="12">
    <source>
        <dbReference type="ARBA" id="ARBA00061546"/>
    </source>
</evidence>
<comment type="subunit">
    <text evidence="13">Homodimer.</text>
</comment>
<evidence type="ECO:0000256" key="13">
    <source>
        <dbReference type="HAMAP-Rule" id="MF_00089"/>
    </source>
</evidence>
<dbReference type="Gene3D" id="6.10.250.620">
    <property type="match status" value="1"/>
</dbReference>
<feature type="binding site" evidence="13">
    <location>
        <position position="555"/>
    </location>
    <ligand>
        <name>[4Fe-4S] cluster</name>
        <dbReference type="ChEBI" id="CHEBI:49883"/>
        <note>4Fe-4S-S-AdoMet</note>
    </ligand>
</feature>
<keyword evidence="7 13" id="KW-0784">Thiamine biosynthesis</keyword>
<dbReference type="InterPro" id="IPR025747">
    <property type="entry name" value="ThiC-associated_dom"/>
</dbReference>
<evidence type="ECO:0000256" key="2">
    <source>
        <dbReference type="ARBA" id="ARBA00004948"/>
    </source>
</evidence>
<evidence type="ECO:0000256" key="11">
    <source>
        <dbReference type="ARBA" id="ARBA00050218"/>
    </source>
</evidence>
<sequence length="615" mass="67766">MADIPARTEIGVTTGPIRGSKKIHVGPLGVAMREIHLDPSSGEPPLRVYDTSGPYTDPAARIDIMAGLPQLRRAWIENRGDVESYDGRELRPEDNGQLGPDRSGGVPQFPNAVRRPLRARAGANVSQMHYARRGIVTPEMEYVATRENLGRAMLRDHVRDGESFGASIPDYVTPEFVRDEVARGRAIIPSNINHPESEPMAIGRNFLVKINANIGNSAVASNVAAEVDKLVWSIRWGADTVMDLSTGRNIHDTREWILRNSPVPIGTVPIYQALEKVGGIAEELTWEIFRDTLIEQAEQGVDYFTIHAGVRLPYIPMTAKRVTGIVSRGGSIMAKWCLAHHKESFLYERFDEITEIMKAYDIAYSLGDGLRPGSIADANDEAQFSELYTLGELTHRAWAQDVQVMIEGPGHVPMHKIQENMTKQLQVCGEAPFYTLGPLTTDIAPGYDHITSGIGAAMIGWFGCAMLCYVTPKEHLGLPDRDDVKVGVVTYKLAAHAADLAKGHPAAKLRDDALSRARFDFRWRDQFNLSLDPDTAESFHDQTLPAEGAKTAHFCSMCGPKFCSMKITQEVREFAAKQNAPVATFVAAEEAEAGMADMSERFREKGGEVYLPAAE</sequence>
<comment type="similarity">
    <text evidence="12 13">Belongs to the ThiC family.</text>
</comment>
<dbReference type="GO" id="GO:0009228">
    <property type="term" value="P:thiamine biosynthetic process"/>
    <property type="evidence" value="ECO:0007669"/>
    <property type="project" value="UniProtKB-UniRule"/>
</dbReference>
<evidence type="ECO:0000256" key="7">
    <source>
        <dbReference type="ARBA" id="ARBA00022977"/>
    </source>
</evidence>
<evidence type="ECO:0000259" key="15">
    <source>
        <dbReference type="Pfam" id="PF13667"/>
    </source>
</evidence>
<dbReference type="GO" id="GO:0005829">
    <property type="term" value="C:cytosol"/>
    <property type="evidence" value="ECO:0007669"/>
    <property type="project" value="TreeGrafter"/>
</dbReference>
<comment type="catalytic activity">
    <reaction evidence="11 13">
        <text>5-amino-1-(5-phospho-beta-D-ribosyl)imidazole + S-adenosyl-L-methionine = 4-amino-2-methyl-5-(phosphooxymethyl)pyrimidine + CO + 5'-deoxyadenosine + formate + L-methionine + 3 H(+)</text>
        <dbReference type="Rhea" id="RHEA:24840"/>
        <dbReference type="ChEBI" id="CHEBI:15378"/>
        <dbReference type="ChEBI" id="CHEBI:15740"/>
        <dbReference type="ChEBI" id="CHEBI:17245"/>
        <dbReference type="ChEBI" id="CHEBI:17319"/>
        <dbReference type="ChEBI" id="CHEBI:57844"/>
        <dbReference type="ChEBI" id="CHEBI:58354"/>
        <dbReference type="ChEBI" id="CHEBI:59789"/>
        <dbReference type="ChEBI" id="CHEBI:137981"/>
        <dbReference type="EC" id="4.1.99.17"/>
    </reaction>
</comment>
<comment type="cofactor">
    <cofactor evidence="13">
        <name>[4Fe-4S] cluster</name>
        <dbReference type="ChEBI" id="CHEBI:49883"/>
    </cofactor>
    <text evidence="13">Binds 1 [4Fe-4S] cluster per subunit. The cluster is coordinated with 3 cysteines and an exchangeable S-adenosyl-L-methionine.</text>
</comment>
<feature type="binding site" evidence="13">
    <location>
        <position position="213"/>
    </location>
    <ligand>
        <name>substrate</name>
    </ligand>
</feature>
<keyword evidence="4 13" id="KW-0949">S-adenosyl-L-methionine</keyword>
<protein>
    <recommendedName>
        <fullName evidence="13">Phosphomethylpyrimidine synthase</fullName>
        <ecNumber evidence="13">4.1.99.17</ecNumber>
    </recommendedName>
    <alternativeName>
        <fullName evidence="13">Hydroxymethylpyrimidine phosphate synthase</fullName>
        <shortName evidence="13">HMP-P synthase</shortName>
        <shortName evidence="13">HMP-phosphate synthase</shortName>
        <shortName evidence="13">HMPP synthase</shortName>
    </alternativeName>
    <alternativeName>
        <fullName evidence="13">Thiamine biosynthesis protein ThiC</fullName>
    </alternativeName>
</protein>
<reference evidence="16 17" key="1">
    <citation type="submission" date="2014-09" db="EMBL/GenBank/DDBJ databases">
        <title>Using Illumina technology Improving SMRT sequencing Genome Assembly by RASTools.</title>
        <authorList>
            <person name="Zhou Y."/>
            <person name="Ma T."/>
            <person name="Liu T."/>
        </authorList>
    </citation>
    <scope>NUCLEOTIDE SEQUENCE [LARGE SCALE GENOMIC DNA]</scope>
    <source>
        <strain evidence="16 17">ATCC 55669</strain>
    </source>
</reference>
<feature type="binding site" evidence="13">
    <location>
        <position position="407"/>
    </location>
    <ligand>
        <name>substrate</name>
    </ligand>
</feature>
<evidence type="ECO:0000256" key="10">
    <source>
        <dbReference type="ARBA" id="ARBA00023239"/>
    </source>
</evidence>
<dbReference type="NCBIfam" id="NF009895">
    <property type="entry name" value="PRK13352.1"/>
    <property type="match status" value="1"/>
</dbReference>
<feature type="binding site" evidence="13">
    <location>
        <position position="411"/>
    </location>
    <ligand>
        <name>Zn(2+)</name>
        <dbReference type="ChEBI" id="CHEBI:29105"/>
    </ligand>
</feature>
<dbReference type="NCBIfam" id="NF006763">
    <property type="entry name" value="PRK09284.1"/>
    <property type="match status" value="1"/>
</dbReference>
<dbReference type="RefSeq" id="WP_038664759.1">
    <property type="nucleotide sequence ID" value="NZ_CP009571.1"/>
</dbReference>
<dbReference type="Pfam" id="PF01964">
    <property type="entry name" value="ThiC_Rad_SAM"/>
    <property type="match status" value="1"/>
</dbReference>
<dbReference type="GO" id="GO:0051539">
    <property type="term" value="F:4 iron, 4 sulfur cluster binding"/>
    <property type="evidence" value="ECO:0007669"/>
    <property type="project" value="UniProtKB-KW"/>
</dbReference>
<dbReference type="GO" id="GO:0009229">
    <property type="term" value="P:thiamine diphosphate biosynthetic process"/>
    <property type="evidence" value="ECO:0007669"/>
    <property type="project" value="UniProtKB-UniRule"/>
</dbReference>
<dbReference type="Gene3D" id="3.20.20.540">
    <property type="entry name" value="Radical SAM ThiC family, central domain"/>
    <property type="match status" value="1"/>
</dbReference>
<keyword evidence="5 13" id="KW-0479">Metal-binding</keyword>
<feature type="binding site" evidence="13">
    <location>
        <position position="242"/>
    </location>
    <ligand>
        <name>substrate</name>
    </ligand>
</feature>
<dbReference type="Pfam" id="PF13667">
    <property type="entry name" value="ThiC-associated"/>
    <property type="match status" value="1"/>
</dbReference>
<dbReference type="PANTHER" id="PTHR30557">
    <property type="entry name" value="THIAMINE BIOSYNTHESIS PROTEIN THIC"/>
    <property type="match status" value="1"/>
</dbReference>
<evidence type="ECO:0000256" key="4">
    <source>
        <dbReference type="ARBA" id="ARBA00022691"/>
    </source>
</evidence>
<evidence type="ECO:0000256" key="3">
    <source>
        <dbReference type="ARBA" id="ARBA00022485"/>
    </source>
</evidence>
<evidence type="ECO:0000256" key="1">
    <source>
        <dbReference type="ARBA" id="ARBA00003175"/>
    </source>
</evidence>
<dbReference type="STRING" id="1549858.MC45_14820"/>
<dbReference type="InterPro" id="IPR002817">
    <property type="entry name" value="ThiC/BzaA/B"/>
</dbReference>